<accession>A0ABU6ZGW4</accession>
<dbReference type="InterPro" id="IPR037293">
    <property type="entry name" value="Gal_Oxidase_central_sf"/>
</dbReference>
<dbReference type="PANTHER" id="PTHR32208">
    <property type="entry name" value="SECRETED PROTEIN-RELATED"/>
    <property type="match status" value="1"/>
</dbReference>
<dbReference type="EMBL" id="JASCZI010272234">
    <property type="protein sequence ID" value="MED6221183.1"/>
    <property type="molecule type" value="Genomic_DNA"/>
</dbReference>
<dbReference type="PANTHER" id="PTHR32208:SF71">
    <property type="entry name" value="GLYOXAL OXIDASE-RELATED PROTEIN"/>
    <property type="match status" value="1"/>
</dbReference>
<feature type="domain" description="Galactose oxidase-like Early set" evidence="3">
    <location>
        <begin position="409"/>
        <end position="512"/>
    </location>
</feature>
<sequence>MLRGSIGISAMHMQVLRNDKVIMFDRTDFGASRVPLSGGRCRSDSFDAALKVDCTAHSVLYDVATNTVRPLMIQSDTWCSSGAVLPNGTLVQTGGFNDGQRSLRMFSPCSDQQNCDWIEFPAYLSQRRWYATNQILPDGRIIIMGGRKQFNYEFYPSTRTPPTELYFLQETNDQNENNLYPFVHLLPDGNLFIFANTRSVLFDYNHDRVVKEFPAIPGGDPRNYPSSGSSVLLPIDENRVNVEVEVLVCGGAPRGALEGVIRRDNFMKALRSCGRIRVTDKNPSWVMERMPMARVMGDMLILPTGEIIIINGAEYGTAGWERARQPVLKPVIFRPSEPTHSRWRFTVMSPASRPRLYHSAAVLLKDGRILVGGSNPHVFYNFTAVNYPTDLSLEAFSPPYLNPMFDSMRPNITQIRSNTLSYKFHAYITFTVQNYTSQSEVSVRVVAPSFSTHSYGMNQRMVVLKMVGVTRVYGNTYYATVVGPSKKEIAPSGYYLLFVVHSGVPSFGTWVQLV</sequence>
<dbReference type="InterPro" id="IPR014756">
    <property type="entry name" value="Ig_E-set"/>
</dbReference>
<gene>
    <name evidence="4" type="ORF">PIB30_052028</name>
</gene>
<dbReference type="InterPro" id="IPR015202">
    <property type="entry name" value="GO-like_E_set"/>
</dbReference>
<evidence type="ECO:0000259" key="3">
    <source>
        <dbReference type="Pfam" id="PF09118"/>
    </source>
</evidence>
<dbReference type="Gene3D" id="2.60.40.10">
    <property type="entry name" value="Immunoglobulins"/>
    <property type="match status" value="1"/>
</dbReference>
<name>A0ABU6ZGW4_9FABA</name>
<dbReference type="Gene3D" id="2.130.10.80">
    <property type="entry name" value="Galactose oxidase/kelch, beta-propeller"/>
    <property type="match status" value="1"/>
</dbReference>
<dbReference type="SUPFAM" id="SSF81296">
    <property type="entry name" value="E set domains"/>
    <property type="match status" value="1"/>
</dbReference>
<evidence type="ECO:0000259" key="2">
    <source>
        <dbReference type="Pfam" id="PF07250"/>
    </source>
</evidence>
<keyword evidence="1" id="KW-0732">Signal</keyword>
<dbReference type="InterPro" id="IPR013783">
    <property type="entry name" value="Ig-like_fold"/>
</dbReference>
<dbReference type="CDD" id="cd02851">
    <property type="entry name" value="E_set_GO_C"/>
    <property type="match status" value="1"/>
</dbReference>
<evidence type="ECO:0000313" key="5">
    <source>
        <dbReference type="Proteomes" id="UP001341840"/>
    </source>
</evidence>
<evidence type="ECO:0000313" key="4">
    <source>
        <dbReference type="EMBL" id="MED6221183.1"/>
    </source>
</evidence>
<reference evidence="4 5" key="1">
    <citation type="journal article" date="2023" name="Plants (Basel)">
        <title>Bridging the Gap: Combining Genomics and Transcriptomics Approaches to Understand Stylosanthes scabra, an Orphan Legume from the Brazilian Caatinga.</title>
        <authorList>
            <person name="Ferreira-Neto J.R.C."/>
            <person name="da Silva M.D."/>
            <person name="Binneck E."/>
            <person name="de Melo N.F."/>
            <person name="da Silva R.H."/>
            <person name="de Melo A.L.T.M."/>
            <person name="Pandolfi V."/>
            <person name="Bustamante F.O."/>
            <person name="Brasileiro-Vidal A.C."/>
            <person name="Benko-Iseppon A.M."/>
        </authorList>
    </citation>
    <scope>NUCLEOTIDE SEQUENCE [LARGE SCALE GENOMIC DNA]</scope>
    <source>
        <tissue evidence="4">Leaves</tissue>
    </source>
</reference>
<dbReference type="InterPro" id="IPR009880">
    <property type="entry name" value="Glyoxal_oxidase_N"/>
</dbReference>
<dbReference type="Pfam" id="PF09118">
    <property type="entry name" value="GO-like_E_set"/>
    <property type="match status" value="1"/>
</dbReference>
<feature type="domain" description="Glyoxal oxidase N-terminal" evidence="2">
    <location>
        <begin position="11"/>
        <end position="400"/>
    </location>
</feature>
<proteinExistence type="predicted"/>
<protein>
    <submittedName>
        <fullName evidence="4">Uncharacterized protein</fullName>
    </submittedName>
</protein>
<dbReference type="InterPro" id="IPR011043">
    <property type="entry name" value="Gal_Oxase/kelch_b-propeller"/>
</dbReference>
<keyword evidence="5" id="KW-1185">Reference proteome</keyword>
<dbReference type="SUPFAM" id="SSF50965">
    <property type="entry name" value="Galactose oxidase, central domain"/>
    <property type="match status" value="1"/>
</dbReference>
<dbReference type="Pfam" id="PF07250">
    <property type="entry name" value="Glyoxal_oxid_N"/>
    <property type="match status" value="1"/>
</dbReference>
<evidence type="ECO:0000256" key="1">
    <source>
        <dbReference type="ARBA" id="ARBA00022729"/>
    </source>
</evidence>
<comment type="caution">
    <text evidence="4">The sequence shown here is derived from an EMBL/GenBank/DDBJ whole genome shotgun (WGS) entry which is preliminary data.</text>
</comment>
<organism evidence="4 5">
    <name type="scientific">Stylosanthes scabra</name>
    <dbReference type="NCBI Taxonomy" id="79078"/>
    <lineage>
        <taxon>Eukaryota</taxon>
        <taxon>Viridiplantae</taxon>
        <taxon>Streptophyta</taxon>
        <taxon>Embryophyta</taxon>
        <taxon>Tracheophyta</taxon>
        <taxon>Spermatophyta</taxon>
        <taxon>Magnoliopsida</taxon>
        <taxon>eudicotyledons</taxon>
        <taxon>Gunneridae</taxon>
        <taxon>Pentapetalae</taxon>
        <taxon>rosids</taxon>
        <taxon>fabids</taxon>
        <taxon>Fabales</taxon>
        <taxon>Fabaceae</taxon>
        <taxon>Papilionoideae</taxon>
        <taxon>50 kb inversion clade</taxon>
        <taxon>dalbergioids sensu lato</taxon>
        <taxon>Dalbergieae</taxon>
        <taxon>Pterocarpus clade</taxon>
        <taxon>Stylosanthes</taxon>
    </lineage>
</organism>
<dbReference type="Proteomes" id="UP001341840">
    <property type="component" value="Unassembled WGS sequence"/>
</dbReference>